<gene>
    <name evidence="1" type="ORF">Fmac_015720</name>
</gene>
<comment type="caution">
    <text evidence="1">The sequence shown here is derived from an EMBL/GenBank/DDBJ whole genome shotgun (WGS) entry which is preliminary data.</text>
</comment>
<accession>A0ABD1MFG6</accession>
<proteinExistence type="predicted"/>
<evidence type="ECO:0000313" key="2">
    <source>
        <dbReference type="Proteomes" id="UP001603857"/>
    </source>
</evidence>
<protein>
    <submittedName>
        <fullName evidence="1">Uncharacterized protein</fullName>
    </submittedName>
</protein>
<sequence>MEAKRLNIGLKGMEKREWKRKDLKGKKVESEVVCFKGKIVESVEKVCESL</sequence>
<dbReference type="EMBL" id="JBGMDY010000005">
    <property type="protein sequence ID" value="KAL2334507.1"/>
    <property type="molecule type" value="Genomic_DNA"/>
</dbReference>
<name>A0ABD1MFG6_9FABA</name>
<organism evidence="1 2">
    <name type="scientific">Flemingia macrophylla</name>
    <dbReference type="NCBI Taxonomy" id="520843"/>
    <lineage>
        <taxon>Eukaryota</taxon>
        <taxon>Viridiplantae</taxon>
        <taxon>Streptophyta</taxon>
        <taxon>Embryophyta</taxon>
        <taxon>Tracheophyta</taxon>
        <taxon>Spermatophyta</taxon>
        <taxon>Magnoliopsida</taxon>
        <taxon>eudicotyledons</taxon>
        <taxon>Gunneridae</taxon>
        <taxon>Pentapetalae</taxon>
        <taxon>rosids</taxon>
        <taxon>fabids</taxon>
        <taxon>Fabales</taxon>
        <taxon>Fabaceae</taxon>
        <taxon>Papilionoideae</taxon>
        <taxon>50 kb inversion clade</taxon>
        <taxon>NPAAA clade</taxon>
        <taxon>indigoferoid/millettioid clade</taxon>
        <taxon>Phaseoleae</taxon>
        <taxon>Flemingia</taxon>
    </lineage>
</organism>
<keyword evidence="2" id="KW-1185">Reference proteome</keyword>
<dbReference type="AlphaFoldDB" id="A0ABD1MFG6"/>
<evidence type="ECO:0000313" key="1">
    <source>
        <dbReference type="EMBL" id="KAL2334507.1"/>
    </source>
</evidence>
<dbReference type="Proteomes" id="UP001603857">
    <property type="component" value="Unassembled WGS sequence"/>
</dbReference>
<reference evidence="1 2" key="1">
    <citation type="submission" date="2024-08" db="EMBL/GenBank/DDBJ databases">
        <title>Insights into the chromosomal genome structure of Flemingia macrophylla.</title>
        <authorList>
            <person name="Ding Y."/>
            <person name="Zhao Y."/>
            <person name="Bi W."/>
            <person name="Wu M."/>
            <person name="Zhao G."/>
            <person name="Gong Y."/>
            <person name="Li W."/>
            <person name="Zhang P."/>
        </authorList>
    </citation>
    <scope>NUCLEOTIDE SEQUENCE [LARGE SCALE GENOMIC DNA]</scope>
    <source>
        <strain evidence="1">DYQJB</strain>
        <tissue evidence="1">Leaf</tissue>
    </source>
</reference>